<dbReference type="GO" id="GO:0051996">
    <property type="term" value="F:squalene synthase [NAD(P)H] activity"/>
    <property type="evidence" value="ECO:0007669"/>
    <property type="project" value="InterPro"/>
</dbReference>
<dbReference type="InterPro" id="IPR002060">
    <property type="entry name" value="Squ/phyt_synthse"/>
</dbReference>
<dbReference type="PANTHER" id="PTHR31480">
    <property type="entry name" value="BIFUNCTIONAL LYCOPENE CYCLASE/PHYTOENE SYNTHASE"/>
    <property type="match status" value="1"/>
</dbReference>
<dbReference type="GO" id="GO:0016114">
    <property type="term" value="P:terpenoid biosynthetic process"/>
    <property type="evidence" value="ECO:0007669"/>
    <property type="project" value="UniProtKB-ARBA"/>
</dbReference>
<reference evidence="1 2" key="1">
    <citation type="journal article" date="2016" name="Nat. Commun.">
        <title>Thousands of microbial genomes shed light on interconnected biogeochemical processes in an aquifer system.</title>
        <authorList>
            <person name="Anantharaman K."/>
            <person name="Brown C.T."/>
            <person name="Hug L.A."/>
            <person name="Sharon I."/>
            <person name="Castelle C.J."/>
            <person name="Probst A.J."/>
            <person name="Thomas B.C."/>
            <person name="Singh A."/>
            <person name="Wilkins M.J."/>
            <person name="Karaoz U."/>
            <person name="Brodie E.L."/>
            <person name="Williams K.H."/>
            <person name="Hubbard S.S."/>
            <person name="Banfield J.F."/>
        </authorList>
    </citation>
    <scope>NUCLEOTIDE SEQUENCE [LARGE SCALE GENOMIC DNA]</scope>
</reference>
<dbReference type="CDD" id="cd00683">
    <property type="entry name" value="Trans_IPPS_HH"/>
    <property type="match status" value="1"/>
</dbReference>
<evidence type="ECO:0000313" key="2">
    <source>
        <dbReference type="Proteomes" id="UP000179360"/>
    </source>
</evidence>
<dbReference type="EMBL" id="MFSY01000119">
    <property type="protein sequence ID" value="OGI44579.1"/>
    <property type="molecule type" value="Genomic_DNA"/>
</dbReference>
<dbReference type="InterPro" id="IPR008949">
    <property type="entry name" value="Isoprenoid_synthase_dom_sf"/>
</dbReference>
<dbReference type="Pfam" id="PF00494">
    <property type="entry name" value="SQS_PSY"/>
    <property type="match status" value="1"/>
</dbReference>
<comment type="caution">
    <text evidence="1">The sequence shown here is derived from an EMBL/GenBank/DDBJ whole genome shotgun (WGS) entry which is preliminary data.</text>
</comment>
<dbReference type="InterPro" id="IPR044843">
    <property type="entry name" value="Trans_IPPS_bact-type"/>
</dbReference>
<dbReference type="GO" id="GO:0004311">
    <property type="term" value="F:geranylgeranyl diphosphate synthase activity"/>
    <property type="evidence" value="ECO:0007669"/>
    <property type="project" value="InterPro"/>
</dbReference>
<dbReference type="Gene3D" id="1.10.600.10">
    <property type="entry name" value="Farnesyl Diphosphate Synthase"/>
    <property type="match status" value="1"/>
</dbReference>
<accession>A0A1F6THL2</accession>
<dbReference type="SFLD" id="SFLDG01212">
    <property type="entry name" value="Phytoene_synthase_like"/>
    <property type="match status" value="1"/>
</dbReference>
<organism evidence="1 2">
    <name type="scientific">Candidatus Muproteobacteria bacterium RIFCSPHIGHO2_01_FULL_65_16</name>
    <dbReference type="NCBI Taxonomy" id="1817764"/>
    <lineage>
        <taxon>Bacteria</taxon>
        <taxon>Pseudomonadati</taxon>
        <taxon>Pseudomonadota</taxon>
        <taxon>Candidatus Muproteobacteria</taxon>
    </lineage>
</organism>
<evidence type="ECO:0000313" key="1">
    <source>
        <dbReference type="EMBL" id="OGI44579.1"/>
    </source>
</evidence>
<dbReference type="SFLD" id="SFLDS00005">
    <property type="entry name" value="Isoprenoid_Synthase_Type_I"/>
    <property type="match status" value="1"/>
</dbReference>
<protein>
    <submittedName>
        <fullName evidence="1">Squalene synthase HpnC</fullName>
    </submittedName>
</protein>
<dbReference type="AlphaFoldDB" id="A0A1F6THL2"/>
<dbReference type="InterPro" id="IPR017827">
    <property type="entry name" value="HSQ_synthase_HpnC"/>
</dbReference>
<proteinExistence type="predicted"/>
<dbReference type="InterPro" id="IPR033904">
    <property type="entry name" value="Trans_IPPS_HH"/>
</dbReference>
<name>A0A1F6THL2_9PROT</name>
<dbReference type="Proteomes" id="UP000179360">
    <property type="component" value="Unassembled WGS sequence"/>
</dbReference>
<gene>
    <name evidence="1" type="ORF">A2637_06640</name>
</gene>
<dbReference type="STRING" id="1817764.A2637_06640"/>
<dbReference type="SFLD" id="SFLDG01018">
    <property type="entry name" value="Squalene/Phytoene_Synthase_Lik"/>
    <property type="match status" value="1"/>
</dbReference>
<dbReference type="NCBIfam" id="TIGR03464">
    <property type="entry name" value="HpnC"/>
    <property type="match status" value="1"/>
</dbReference>
<sequence length="282" mass="32105">MPRTRAAVRRVEDQARRHYENFPIASRLLPRRLRRPVAVIYAFARTADDIADEGELGAGARLARLDEYARELDALRRGETAADPLFAALAEIIGDFDLPLEPFDDLLAAFRQDVIKKRYNDFSELREYCRRSANPVGRLLLRLFRRDTEPNRAASDSLCTGLQLVNFLQDIEADLAKDRIYLPLDEMRRFGVTEDQIRQRRRDGAWRALIDLQLDRAREFLDAGAPLGKALPGRVGLEARLIRAGGARVLARLRRWNAGAGGGTRLTRLDWVRMLVTAVTRD</sequence>
<dbReference type="SUPFAM" id="SSF48576">
    <property type="entry name" value="Terpenoid synthases"/>
    <property type="match status" value="1"/>
</dbReference>